<evidence type="ECO:0000256" key="3">
    <source>
        <dbReference type="ARBA" id="ARBA00022679"/>
    </source>
</evidence>
<keyword evidence="6" id="KW-1185">Reference proteome</keyword>
<name>A0ABR4CHS1_9HELO</name>
<accession>A0ABR4CHS1</accession>
<evidence type="ECO:0000256" key="1">
    <source>
        <dbReference type="ARBA" id="ARBA00008361"/>
    </source>
</evidence>
<feature type="domain" description="Methyltransferase type 11" evidence="4">
    <location>
        <begin position="52"/>
        <end position="148"/>
    </location>
</feature>
<dbReference type="Gene3D" id="3.40.50.150">
    <property type="entry name" value="Vaccinia Virus protein VP39"/>
    <property type="match status" value="1"/>
</dbReference>
<evidence type="ECO:0000259" key="4">
    <source>
        <dbReference type="Pfam" id="PF08241"/>
    </source>
</evidence>
<reference evidence="5 6" key="1">
    <citation type="journal article" date="2024" name="Commun. Biol.">
        <title>Comparative genomic analysis of thermophilic fungi reveals convergent evolutionary adaptations and gene losses.</title>
        <authorList>
            <person name="Steindorff A.S."/>
            <person name="Aguilar-Pontes M.V."/>
            <person name="Robinson A.J."/>
            <person name="Andreopoulos B."/>
            <person name="LaButti K."/>
            <person name="Kuo A."/>
            <person name="Mondo S."/>
            <person name="Riley R."/>
            <person name="Otillar R."/>
            <person name="Haridas S."/>
            <person name="Lipzen A."/>
            <person name="Grimwood J."/>
            <person name="Schmutz J."/>
            <person name="Clum A."/>
            <person name="Reid I.D."/>
            <person name="Moisan M.C."/>
            <person name="Butler G."/>
            <person name="Nguyen T.T.M."/>
            <person name="Dewar K."/>
            <person name="Conant G."/>
            <person name="Drula E."/>
            <person name="Henrissat B."/>
            <person name="Hansel C."/>
            <person name="Singer S."/>
            <person name="Hutchinson M.I."/>
            <person name="de Vries R.P."/>
            <person name="Natvig D.O."/>
            <person name="Powell A.J."/>
            <person name="Tsang A."/>
            <person name="Grigoriev I.V."/>
        </authorList>
    </citation>
    <scope>NUCLEOTIDE SEQUENCE [LARGE SCALE GENOMIC DNA]</scope>
    <source>
        <strain evidence="5 6">CBS 494.80</strain>
    </source>
</reference>
<organism evidence="5 6">
    <name type="scientific">Oculimacula yallundae</name>
    <dbReference type="NCBI Taxonomy" id="86028"/>
    <lineage>
        <taxon>Eukaryota</taxon>
        <taxon>Fungi</taxon>
        <taxon>Dikarya</taxon>
        <taxon>Ascomycota</taxon>
        <taxon>Pezizomycotina</taxon>
        <taxon>Leotiomycetes</taxon>
        <taxon>Helotiales</taxon>
        <taxon>Ploettnerulaceae</taxon>
        <taxon>Oculimacula</taxon>
    </lineage>
</organism>
<dbReference type="InterPro" id="IPR013216">
    <property type="entry name" value="Methyltransf_11"/>
</dbReference>
<protein>
    <recommendedName>
        <fullName evidence="4">Methyltransferase type 11 domain-containing protein</fullName>
    </recommendedName>
</protein>
<proteinExistence type="inferred from homology"/>
<dbReference type="CDD" id="cd02440">
    <property type="entry name" value="AdoMet_MTases"/>
    <property type="match status" value="1"/>
</dbReference>
<comment type="caution">
    <text evidence="5">The sequence shown here is derived from an EMBL/GenBank/DDBJ whole genome shotgun (WGS) entry which is preliminary data.</text>
</comment>
<keyword evidence="2" id="KW-0489">Methyltransferase</keyword>
<dbReference type="SUPFAM" id="SSF53335">
    <property type="entry name" value="S-adenosyl-L-methionine-dependent methyltransferases"/>
    <property type="match status" value="1"/>
</dbReference>
<dbReference type="PANTHER" id="PTHR44942">
    <property type="entry name" value="METHYLTRANSF_11 DOMAIN-CONTAINING PROTEIN"/>
    <property type="match status" value="1"/>
</dbReference>
<dbReference type="InterPro" id="IPR029063">
    <property type="entry name" value="SAM-dependent_MTases_sf"/>
</dbReference>
<sequence length="310" mass="35191">MSSSQIAKPGFSEPGFSWEEYIRYRPMYPESYWRRIFQYHDSHNGKYEVAHDVGAGAGVATQYIAPKFEKIIVSDPNDGYVKIASDRLISQYGYPESKFTFLQEGGEKSSVESGTVDLIIMCEAIHWTDIELAVKDFARQLKPGGTLAVSHYGRPRMVDNPAAQKVWDKLFDIWAEGSFNTDEVHARALQASMTGLDTVPVPKEDWEEGALRVRINTRGDGKAFYIGRGHTDPLPNRVGEGDKRIYIEDDEDWIYEKSVEWLKGMLISFVPAPREEDVRSLWDEMEVAVGKGKNVKCSWPVVQLLATKRK</sequence>
<dbReference type="PANTHER" id="PTHR44942:SF4">
    <property type="entry name" value="METHYLTRANSFERASE TYPE 11 DOMAIN-CONTAINING PROTEIN"/>
    <property type="match status" value="1"/>
</dbReference>
<evidence type="ECO:0000313" key="6">
    <source>
        <dbReference type="Proteomes" id="UP001595075"/>
    </source>
</evidence>
<evidence type="ECO:0000256" key="2">
    <source>
        <dbReference type="ARBA" id="ARBA00022603"/>
    </source>
</evidence>
<keyword evidence="3" id="KW-0808">Transferase</keyword>
<dbReference type="InterPro" id="IPR051052">
    <property type="entry name" value="Diverse_substrate_MTase"/>
</dbReference>
<comment type="similarity">
    <text evidence="1">Belongs to the methyltransferase superfamily.</text>
</comment>
<evidence type="ECO:0000313" key="5">
    <source>
        <dbReference type="EMBL" id="KAL2069515.1"/>
    </source>
</evidence>
<gene>
    <name evidence="5" type="ORF">VTL71DRAFT_14194</name>
</gene>
<dbReference type="EMBL" id="JAZHXI010000007">
    <property type="protein sequence ID" value="KAL2069515.1"/>
    <property type="molecule type" value="Genomic_DNA"/>
</dbReference>
<dbReference type="Pfam" id="PF08241">
    <property type="entry name" value="Methyltransf_11"/>
    <property type="match status" value="1"/>
</dbReference>
<dbReference type="Proteomes" id="UP001595075">
    <property type="component" value="Unassembled WGS sequence"/>
</dbReference>